<dbReference type="Proteomes" id="UP000271272">
    <property type="component" value="Unassembled WGS sequence"/>
</dbReference>
<dbReference type="Pfam" id="PF01865">
    <property type="entry name" value="PhoU_div"/>
    <property type="match status" value="1"/>
</dbReference>
<dbReference type="PANTHER" id="PTHR37298">
    <property type="entry name" value="UPF0111 PROTEIN YKAA"/>
    <property type="match status" value="1"/>
</dbReference>
<keyword evidence="3" id="KW-1185">Reference proteome</keyword>
<comment type="caution">
    <text evidence="2">The sequence shown here is derived from an EMBL/GenBank/DDBJ whole genome shotgun (WGS) entry which is preliminary data.</text>
</comment>
<accession>A0A3P1V9I5</accession>
<name>A0A3P1V9I5_9ACTO</name>
<evidence type="ECO:0000313" key="2">
    <source>
        <dbReference type="EMBL" id="RRD30872.1"/>
    </source>
</evidence>
<dbReference type="EMBL" id="RQZC01000001">
    <property type="protein sequence ID" value="RRD30872.1"/>
    <property type="molecule type" value="Genomic_DNA"/>
</dbReference>
<evidence type="ECO:0000313" key="3">
    <source>
        <dbReference type="Proteomes" id="UP000271272"/>
    </source>
</evidence>
<dbReference type="PANTHER" id="PTHR37298:SF1">
    <property type="entry name" value="UPF0111 PROTEIN YKAA"/>
    <property type="match status" value="1"/>
</dbReference>
<dbReference type="InterPro" id="IPR018445">
    <property type="entry name" value="Put_Phosphate_transp_reg"/>
</dbReference>
<dbReference type="InterPro" id="IPR052912">
    <property type="entry name" value="UPF0111_domain"/>
</dbReference>
<organism evidence="2 3">
    <name type="scientific">Actinomyces bowdenii</name>
    <dbReference type="NCBI Taxonomy" id="131109"/>
    <lineage>
        <taxon>Bacteria</taxon>
        <taxon>Bacillati</taxon>
        <taxon>Actinomycetota</taxon>
        <taxon>Actinomycetes</taxon>
        <taxon>Actinomycetales</taxon>
        <taxon>Actinomycetaceae</taxon>
        <taxon>Actinomyces</taxon>
    </lineage>
</organism>
<gene>
    <name evidence="2" type="ORF">EII10_01900</name>
</gene>
<protein>
    <submittedName>
        <fullName evidence="2">DUF47 family protein</fullName>
    </submittedName>
</protein>
<reference evidence="2 3" key="1">
    <citation type="submission" date="2018-11" db="EMBL/GenBank/DDBJ databases">
        <title>Genomes From Bacteria Associated with the Canine Oral Cavity: a Test Case for Automated Genome-Based Taxonomic Assignment.</title>
        <authorList>
            <person name="Coil D.A."/>
            <person name="Jospin G."/>
            <person name="Darling A.E."/>
            <person name="Wallis C."/>
            <person name="Davis I.J."/>
            <person name="Harris S."/>
            <person name="Eisen J.A."/>
            <person name="Holcombe L.J."/>
            <person name="O'Flynn C."/>
        </authorList>
    </citation>
    <scope>NUCLEOTIDE SEQUENCE [LARGE SCALE GENOMIC DNA]</scope>
    <source>
        <strain evidence="2 3">OH5050</strain>
    </source>
</reference>
<evidence type="ECO:0000256" key="1">
    <source>
        <dbReference type="ARBA" id="ARBA00008591"/>
    </source>
</evidence>
<dbReference type="AlphaFoldDB" id="A0A3P1V9I5"/>
<sequence>MSATGWTPPRSRHSELRGPALYPGCRRRAATGPGLQLKPPRAAFAPTGALRPDVPTHRRSGVRVRLHPRNNDDELIALVGEAAQALVSASGLLARIIAADRTERAALREELHAVEHAADEIQHRLLRLIHDTFVTPVDREDLHRIGSLLDDCMDALDEAGDIVVLYQVGWLPPVCTEQVQILQRCAELSAQALPRLRAASSLREYWVEVNSLENAADRLFRSAIAELFSTERDAVRLIKVKEVIEHLEAAVDAFEHLAGAVESLAMREG</sequence>
<proteinExistence type="inferred from homology"/>
<comment type="similarity">
    <text evidence="1">Belongs to the UPF0111 family.</text>
</comment>
<dbReference type="OrthoDB" id="9797568at2"/>
<dbReference type="Gene3D" id="1.20.58.220">
    <property type="entry name" value="Phosphate transport system protein phou homolog 2, domain 2"/>
    <property type="match status" value="1"/>
</dbReference>
<dbReference type="InterPro" id="IPR038078">
    <property type="entry name" value="PhoU-like_sf"/>
</dbReference>